<dbReference type="InterPro" id="IPR002999">
    <property type="entry name" value="Tudor"/>
</dbReference>
<feature type="coiled-coil region" evidence="13">
    <location>
        <begin position="443"/>
        <end position="470"/>
    </location>
</feature>
<keyword evidence="12" id="KW-0539">Nucleus</keyword>
<dbReference type="InterPro" id="IPR016177">
    <property type="entry name" value="DNA-bd_dom_sf"/>
</dbReference>
<dbReference type="SMART" id="SM00391">
    <property type="entry name" value="MBD"/>
    <property type="match status" value="1"/>
</dbReference>
<feature type="region of interest" description="Disordered" evidence="14">
    <location>
        <begin position="1163"/>
        <end position="1209"/>
    </location>
</feature>
<dbReference type="SMART" id="SM00333">
    <property type="entry name" value="TUDOR"/>
    <property type="match status" value="2"/>
</dbReference>
<feature type="region of interest" description="Disordered" evidence="14">
    <location>
        <begin position="59"/>
        <end position="82"/>
    </location>
</feature>
<evidence type="ECO:0000313" key="18">
    <source>
        <dbReference type="Proteomes" id="UP001151699"/>
    </source>
</evidence>
<dbReference type="GO" id="GO:0003677">
    <property type="term" value="F:DNA binding"/>
    <property type="evidence" value="ECO:0007669"/>
    <property type="project" value="InterPro"/>
</dbReference>
<keyword evidence="11" id="KW-0804">Transcription</keyword>
<comment type="caution">
    <text evidence="17">The sequence shown here is derived from an EMBL/GenBank/DDBJ whole genome shotgun (WGS) entry which is preliminary data.</text>
</comment>
<feature type="compositionally biased region" description="Basic and acidic residues" evidence="14">
    <location>
        <begin position="1175"/>
        <end position="1193"/>
    </location>
</feature>
<feature type="domain" description="MBD" evidence="16">
    <location>
        <begin position="860"/>
        <end position="926"/>
    </location>
</feature>
<dbReference type="CDD" id="cd21181">
    <property type="entry name" value="Tudor_SETDB1_rpt2"/>
    <property type="match status" value="1"/>
</dbReference>
<evidence type="ECO:0000256" key="14">
    <source>
        <dbReference type="SAM" id="MobiDB-lite"/>
    </source>
</evidence>
<dbReference type="InterPro" id="IPR047232">
    <property type="entry name" value="SETDB1/2-like_MBD"/>
</dbReference>
<feature type="compositionally biased region" description="Polar residues" evidence="14">
    <location>
        <begin position="777"/>
        <end position="786"/>
    </location>
</feature>
<evidence type="ECO:0000259" key="15">
    <source>
        <dbReference type="PROSITE" id="PS50867"/>
    </source>
</evidence>
<evidence type="ECO:0000313" key="17">
    <source>
        <dbReference type="EMBL" id="KAJ6646131.1"/>
    </source>
</evidence>
<feature type="non-terminal residue" evidence="17">
    <location>
        <position position="1286"/>
    </location>
</feature>
<feature type="compositionally biased region" description="Basic and acidic residues" evidence="14">
    <location>
        <begin position="207"/>
        <end position="227"/>
    </location>
</feature>
<dbReference type="OrthoDB" id="5792673at2759"/>
<dbReference type="InterPro" id="IPR041292">
    <property type="entry name" value="Tudor_4"/>
</dbReference>
<evidence type="ECO:0000256" key="7">
    <source>
        <dbReference type="ARBA" id="ARBA00022737"/>
    </source>
</evidence>
<keyword evidence="4" id="KW-0808">Transferase</keyword>
<evidence type="ECO:0000256" key="1">
    <source>
        <dbReference type="ARBA" id="ARBA00004123"/>
    </source>
</evidence>
<dbReference type="Gene3D" id="2.170.270.10">
    <property type="entry name" value="SET domain"/>
    <property type="match status" value="1"/>
</dbReference>
<dbReference type="Pfam" id="PF05033">
    <property type="entry name" value="Pre-SET"/>
    <property type="match status" value="1"/>
</dbReference>
<dbReference type="Pfam" id="PF18358">
    <property type="entry name" value="Tudor_4"/>
    <property type="match status" value="1"/>
</dbReference>
<dbReference type="InterPro" id="IPR001739">
    <property type="entry name" value="Methyl_CpG_DNA-bd"/>
</dbReference>
<dbReference type="EMBL" id="WJQU01000001">
    <property type="protein sequence ID" value="KAJ6646131.1"/>
    <property type="molecule type" value="Genomic_DNA"/>
</dbReference>
<keyword evidence="8" id="KW-0862">Zinc</keyword>
<dbReference type="SUPFAM" id="SSF54171">
    <property type="entry name" value="DNA-binding domain"/>
    <property type="match status" value="1"/>
</dbReference>
<keyword evidence="9" id="KW-0156">Chromatin regulator</keyword>
<dbReference type="GO" id="GO:0046974">
    <property type="term" value="F:histone H3K9 methyltransferase activity"/>
    <property type="evidence" value="ECO:0007669"/>
    <property type="project" value="TreeGrafter"/>
</dbReference>
<comment type="subcellular location">
    <subcellularLocation>
        <location evidence="1">Nucleus</location>
    </subcellularLocation>
</comment>
<dbReference type="Gene3D" id="2.30.30.140">
    <property type="match status" value="2"/>
</dbReference>
<evidence type="ECO:0000256" key="9">
    <source>
        <dbReference type="ARBA" id="ARBA00022853"/>
    </source>
</evidence>
<evidence type="ECO:0000256" key="13">
    <source>
        <dbReference type="SAM" id="Coils"/>
    </source>
</evidence>
<feature type="region of interest" description="Disordered" evidence="14">
    <location>
        <begin position="758"/>
        <end position="788"/>
    </location>
</feature>
<keyword evidence="5" id="KW-0949">S-adenosyl-L-methionine</keyword>
<evidence type="ECO:0000256" key="8">
    <source>
        <dbReference type="ARBA" id="ARBA00022833"/>
    </source>
</evidence>
<organism evidence="17 18">
    <name type="scientific">Pseudolycoriella hygida</name>
    <dbReference type="NCBI Taxonomy" id="35572"/>
    <lineage>
        <taxon>Eukaryota</taxon>
        <taxon>Metazoa</taxon>
        <taxon>Ecdysozoa</taxon>
        <taxon>Arthropoda</taxon>
        <taxon>Hexapoda</taxon>
        <taxon>Insecta</taxon>
        <taxon>Pterygota</taxon>
        <taxon>Neoptera</taxon>
        <taxon>Endopterygota</taxon>
        <taxon>Diptera</taxon>
        <taxon>Nematocera</taxon>
        <taxon>Sciaroidea</taxon>
        <taxon>Sciaridae</taxon>
        <taxon>Pseudolycoriella</taxon>
    </lineage>
</organism>
<dbReference type="GO" id="GO:0070828">
    <property type="term" value="P:heterochromatin organization"/>
    <property type="evidence" value="ECO:0007669"/>
    <property type="project" value="TreeGrafter"/>
</dbReference>
<keyword evidence="3" id="KW-0489">Methyltransferase</keyword>
<protein>
    <submittedName>
        <fullName evidence="17">Histone-lysine N-methyltransferase eggless</fullName>
    </submittedName>
</protein>
<name>A0A9Q0NAM9_9DIPT</name>
<dbReference type="GO" id="GO:0008270">
    <property type="term" value="F:zinc ion binding"/>
    <property type="evidence" value="ECO:0007669"/>
    <property type="project" value="InterPro"/>
</dbReference>
<evidence type="ECO:0000256" key="10">
    <source>
        <dbReference type="ARBA" id="ARBA00023015"/>
    </source>
</evidence>
<keyword evidence="13" id="KW-0175">Coiled coil</keyword>
<reference evidence="17" key="1">
    <citation type="submission" date="2022-07" db="EMBL/GenBank/DDBJ databases">
        <authorList>
            <person name="Trinca V."/>
            <person name="Uliana J.V.C."/>
            <person name="Torres T.T."/>
            <person name="Ward R.J."/>
            <person name="Monesi N."/>
        </authorList>
    </citation>
    <scope>NUCLEOTIDE SEQUENCE</scope>
    <source>
        <strain evidence="17">HSMRA1968</strain>
        <tissue evidence="17">Whole embryos</tissue>
    </source>
</reference>
<dbReference type="PANTHER" id="PTHR46024">
    <property type="entry name" value="HISTONE-LYSINE N-METHYLTRANSFERASE EGGLESS"/>
    <property type="match status" value="1"/>
</dbReference>
<evidence type="ECO:0000256" key="4">
    <source>
        <dbReference type="ARBA" id="ARBA00022679"/>
    </source>
</evidence>
<feature type="compositionally biased region" description="Basic and acidic residues" evidence="14">
    <location>
        <begin position="70"/>
        <end position="79"/>
    </location>
</feature>
<dbReference type="Gene3D" id="3.30.890.10">
    <property type="entry name" value="Methyl-cpg-binding Protein 2, Chain A"/>
    <property type="match status" value="1"/>
</dbReference>
<proteinExistence type="predicted"/>
<evidence type="ECO:0000256" key="5">
    <source>
        <dbReference type="ARBA" id="ARBA00022691"/>
    </source>
</evidence>
<gene>
    <name evidence="17" type="primary">egg</name>
    <name evidence="17" type="ORF">Bhyg_01341</name>
</gene>
<keyword evidence="10" id="KW-0805">Transcription regulation</keyword>
<keyword evidence="2" id="KW-0678">Repressor</keyword>
<feature type="compositionally biased region" description="Pro residues" evidence="14">
    <location>
        <begin position="766"/>
        <end position="776"/>
    </location>
</feature>
<dbReference type="PROSITE" id="PS50867">
    <property type="entry name" value="PRE_SET"/>
    <property type="match status" value="1"/>
</dbReference>
<dbReference type="GO" id="GO:0010629">
    <property type="term" value="P:negative regulation of gene expression"/>
    <property type="evidence" value="ECO:0007669"/>
    <property type="project" value="TreeGrafter"/>
</dbReference>
<dbReference type="InterPro" id="IPR046341">
    <property type="entry name" value="SET_dom_sf"/>
</dbReference>
<evidence type="ECO:0000256" key="6">
    <source>
        <dbReference type="ARBA" id="ARBA00022723"/>
    </source>
</evidence>
<dbReference type="CDD" id="cd01395">
    <property type="entry name" value="HMT_MBD"/>
    <property type="match status" value="1"/>
</dbReference>
<dbReference type="SMART" id="SM00468">
    <property type="entry name" value="PreSET"/>
    <property type="match status" value="1"/>
</dbReference>
<evidence type="ECO:0000259" key="16">
    <source>
        <dbReference type="PROSITE" id="PS50982"/>
    </source>
</evidence>
<feature type="domain" description="Pre-SET" evidence="15">
    <location>
        <begin position="988"/>
        <end position="1060"/>
    </location>
</feature>
<dbReference type="InterPro" id="IPR007728">
    <property type="entry name" value="Pre-SET_dom"/>
</dbReference>
<evidence type="ECO:0000256" key="11">
    <source>
        <dbReference type="ARBA" id="ARBA00023163"/>
    </source>
</evidence>
<accession>A0A9Q0NAM9</accession>
<evidence type="ECO:0000256" key="12">
    <source>
        <dbReference type="ARBA" id="ARBA00023242"/>
    </source>
</evidence>
<keyword evidence="18" id="KW-1185">Reference proteome</keyword>
<evidence type="ECO:0000256" key="3">
    <source>
        <dbReference type="ARBA" id="ARBA00022603"/>
    </source>
</evidence>
<keyword evidence="7" id="KW-0677">Repeat</keyword>
<evidence type="ECO:0000256" key="2">
    <source>
        <dbReference type="ARBA" id="ARBA00022491"/>
    </source>
</evidence>
<dbReference type="Pfam" id="PF18359">
    <property type="entry name" value="Tudor_5"/>
    <property type="match status" value="1"/>
</dbReference>
<dbReference type="Pfam" id="PF01429">
    <property type="entry name" value="MBD"/>
    <property type="match status" value="1"/>
</dbReference>
<dbReference type="InterPro" id="IPR051516">
    <property type="entry name" value="SETDB_methyltransferase"/>
</dbReference>
<dbReference type="PROSITE" id="PS50982">
    <property type="entry name" value="MBD"/>
    <property type="match status" value="1"/>
</dbReference>
<keyword evidence="6" id="KW-0479">Metal-binding</keyword>
<dbReference type="PANTHER" id="PTHR46024:SF1">
    <property type="entry name" value="HISTONE-LYSINE N-METHYLTRANSFERASE EGGLESS"/>
    <property type="match status" value="1"/>
</dbReference>
<feature type="region of interest" description="Disordered" evidence="14">
    <location>
        <begin position="199"/>
        <end position="227"/>
    </location>
</feature>
<dbReference type="GO" id="GO:0005634">
    <property type="term" value="C:nucleus"/>
    <property type="evidence" value="ECO:0007669"/>
    <property type="project" value="UniProtKB-SubCell"/>
</dbReference>
<dbReference type="InterPro" id="IPR041291">
    <property type="entry name" value="TUDOR_5"/>
</dbReference>
<dbReference type="SUPFAM" id="SSF82199">
    <property type="entry name" value="SET domain"/>
    <property type="match status" value="1"/>
</dbReference>
<sequence>MDESSNSDMAQVKNEPAVCKVEPTVGRESAAAEFVDFTMVSVPLSATEVEEMENNAFIESMGQSSLNENKQIDAPKDSTEPMDIDETIGAAVVNPPKTAEVVPSLPSACDISTSQTIETPSSNKGTEQVIKETHVKDDDVVMLLSDSDEEEKSKTDAQKISIEKVMQKLTSEVTITSVDRVSRDQTIQKSIAGADVVMLDDSPDNSEYERQNKEKPSKATPIENKEKSTASALVQLEQLVEECYQKEQENARKSATSTNETVVSQPVEVSKLKESQRKESAVRLVGMDKLLQANVLKATLGEKRECINFDCKSKNTVAFYKTPIWALNYFNVPRKMNRGQFICANCYDAAANDYERLCVTLVNDQPLLMEQLPLRPEVVEILDSDDEDSGGTTTKYIDDTKPLTVDTLTLLEDHFEDVLKETFKKLNIEKQVSWTNQILKDKMNKNEAIVNELDVEIKSLQKLADSMYEKLYKNTHFVIEDLPPIDLNLNKQLHMYGPTYPPAGEVVYPPVDYNSLYYAVRAKLLTTWIPCKVSESVEAADGKSFFKVKFLRTKGVLNKTVPGNHLAYGTSPNVRLGVGTRVIALFTMEPGDNLRSTFFPGIIAEPLQAYNRWRYLIFFDDGYAQYVTPDNIRLICRPSPKVWEDVFPESAEFIKSYLEQYKTQRPMVQVKRGQRMLTEWNSEWIQARVQDIDGSLVQMFFETAKRSEWIYRGSTRLGPLFKDRQVQKHSVISGKRNEPFVEYMSIDDDGKHKNIAQSSQKAVPTQKPPVFKPPINVPSTSQPTTSVEEKRAVAKKSVSTQQRVQQPVIQHMNNSTIYVEEDNKPKGKVVYYTAKKHMPPRKYVRHNCGVGCLYEVKHNLSSYSPLAKPLLSGWERKILRNKTKKTVEYRAPCGRNLRNMSELHTYLRATKCSLNVDNFDFDSLIHCLAEYVIDSAIFQKADLSDGCEPMVVPCVNYYDNTMPPPCVYSAKRVPNDGVNLNLDTDFMCGCDCEDDCIDKTKCQCWQLTLAGAQFGNPNTPIEQVGYEFKRLPNAVPTGIYECNVRCKCSKTCLNRVAQHPLQMKLQVFKTVSRGWGLRCLNDVPKGSFICVYAGDLLTEQNANIAGDNYGDEYFAELDYIEVVESLKEGYEPGVMDEDYDDEEYEVDKAREDSDDDEYVATVSNKPRQTRYNTRHAADANKGKKVEESKETQVKTDQASGSNSDEEDAQRQLISFVPNPNSASFENNQSNRYRSIRKFFGKNESVYIMDAKKLGNIGRYFNEVFPEKLCIVNVELKTAEDVYCKYL</sequence>
<dbReference type="GO" id="GO:0032259">
    <property type="term" value="P:methylation"/>
    <property type="evidence" value="ECO:0007669"/>
    <property type="project" value="UniProtKB-KW"/>
</dbReference>
<dbReference type="Proteomes" id="UP001151699">
    <property type="component" value="Chromosome A"/>
</dbReference>